<keyword evidence="3" id="KW-1185">Reference proteome</keyword>
<evidence type="ECO:0000256" key="1">
    <source>
        <dbReference type="SAM" id="MobiDB-lite"/>
    </source>
</evidence>
<dbReference type="AlphaFoldDB" id="A0A392Q6V7"/>
<name>A0A392Q6V7_9FABA</name>
<comment type="caution">
    <text evidence="2">The sequence shown here is derived from an EMBL/GenBank/DDBJ whole genome shotgun (WGS) entry which is preliminary data.</text>
</comment>
<accession>A0A392Q6V7</accession>
<protein>
    <submittedName>
        <fullName evidence="2">Uncharacterized protein</fullName>
    </submittedName>
</protein>
<evidence type="ECO:0000313" key="2">
    <source>
        <dbReference type="EMBL" id="MCI19579.1"/>
    </source>
</evidence>
<feature type="non-terminal residue" evidence="2">
    <location>
        <position position="45"/>
    </location>
</feature>
<reference evidence="2 3" key="1">
    <citation type="journal article" date="2018" name="Front. Plant Sci.">
        <title>Red Clover (Trifolium pratense) and Zigzag Clover (T. medium) - A Picture of Genomic Similarities and Differences.</title>
        <authorList>
            <person name="Dluhosova J."/>
            <person name="Istvanek J."/>
            <person name="Nedelnik J."/>
            <person name="Repkova J."/>
        </authorList>
    </citation>
    <scope>NUCLEOTIDE SEQUENCE [LARGE SCALE GENOMIC DNA]</scope>
    <source>
        <strain evidence="3">cv. 10/8</strain>
        <tissue evidence="2">Leaf</tissue>
    </source>
</reference>
<sequence>MAKLSSPSSTGIWRQRRKMKKSRKGRITARRATGKAMVDSCPSCL</sequence>
<feature type="compositionally biased region" description="Basic residues" evidence="1">
    <location>
        <begin position="14"/>
        <end position="33"/>
    </location>
</feature>
<dbReference type="Proteomes" id="UP000265520">
    <property type="component" value="Unassembled WGS sequence"/>
</dbReference>
<evidence type="ECO:0000313" key="3">
    <source>
        <dbReference type="Proteomes" id="UP000265520"/>
    </source>
</evidence>
<feature type="compositionally biased region" description="Polar residues" evidence="1">
    <location>
        <begin position="1"/>
        <end position="12"/>
    </location>
</feature>
<feature type="region of interest" description="Disordered" evidence="1">
    <location>
        <begin position="1"/>
        <end position="45"/>
    </location>
</feature>
<dbReference type="EMBL" id="LXQA010115468">
    <property type="protein sequence ID" value="MCI19579.1"/>
    <property type="molecule type" value="Genomic_DNA"/>
</dbReference>
<proteinExistence type="predicted"/>
<organism evidence="2 3">
    <name type="scientific">Trifolium medium</name>
    <dbReference type="NCBI Taxonomy" id="97028"/>
    <lineage>
        <taxon>Eukaryota</taxon>
        <taxon>Viridiplantae</taxon>
        <taxon>Streptophyta</taxon>
        <taxon>Embryophyta</taxon>
        <taxon>Tracheophyta</taxon>
        <taxon>Spermatophyta</taxon>
        <taxon>Magnoliopsida</taxon>
        <taxon>eudicotyledons</taxon>
        <taxon>Gunneridae</taxon>
        <taxon>Pentapetalae</taxon>
        <taxon>rosids</taxon>
        <taxon>fabids</taxon>
        <taxon>Fabales</taxon>
        <taxon>Fabaceae</taxon>
        <taxon>Papilionoideae</taxon>
        <taxon>50 kb inversion clade</taxon>
        <taxon>NPAAA clade</taxon>
        <taxon>Hologalegina</taxon>
        <taxon>IRL clade</taxon>
        <taxon>Trifolieae</taxon>
        <taxon>Trifolium</taxon>
    </lineage>
</organism>